<evidence type="ECO:0000313" key="10">
    <source>
        <dbReference type="EMBL" id="RIX26582.1"/>
    </source>
</evidence>
<gene>
    <name evidence="10" type="ORF">D1781_16835</name>
</gene>
<feature type="transmembrane region" description="Helical" evidence="9">
    <location>
        <begin position="51"/>
        <end position="72"/>
    </location>
</feature>
<protein>
    <submittedName>
        <fullName evidence="10">DUF2029 domain-containing protein</fullName>
    </submittedName>
</protein>
<keyword evidence="6 9" id="KW-0472">Membrane</keyword>
<feature type="transmembrane region" description="Helical" evidence="9">
    <location>
        <begin position="211"/>
        <end position="238"/>
    </location>
</feature>
<evidence type="ECO:0000256" key="8">
    <source>
        <dbReference type="SAM" id="MobiDB-lite"/>
    </source>
</evidence>
<feature type="transmembrane region" description="Helical" evidence="9">
    <location>
        <begin position="334"/>
        <end position="353"/>
    </location>
</feature>
<feature type="transmembrane region" description="Helical" evidence="9">
    <location>
        <begin position="137"/>
        <end position="154"/>
    </location>
</feature>
<dbReference type="GO" id="GO:0016758">
    <property type="term" value="F:hexosyltransferase activity"/>
    <property type="evidence" value="ECO:0007669"/>
    <property type="project" value="InterPro"/>
</dbReference>
<evidence type="ECO:0000313" key="11">
    <source>
        <dbReference type="Proteomes" id="UP000265742"/>
    </source>
</evidence>
<sequence length="533" mass="56780">MGPGPAARTPRSPTGRARRRPRPEGRDRCAEVERLMSTAVPVRRTSKRSRALALAALVLAVGGVAFAARLSIMVRGGGISGLGAYDDGVYYAAADALVHGRLPYRDFLFLQPPLIAVVTAPFAWLGTLVGDPTGFKIARLAYMLLGACNAVLVAGVLRRWGWTAALVGGFGYAVFHPAIYSERSVLLEPLGTCAVLVATLLLEHAERHPRLALLAGVAAGLGVGAKIWYLVPALVLILMAHRRRLRYLLGLALGGCAIFLPFFLPAPARMWQQVVLNQLGRGGAPGTPGARRRVFDLLGAERTAGIPTTAFAIGLGVVALVAVVVVLRTRGARTFAVLLVATSAVLLAAPSWFSHYEALTAPPLALCIGVATGRLAALVPGPVAKTALVVVVVACVLGTNLKNDLTPYGRRIPPGLDRAAAVVPGCITGDDPGTLISMDVLSRNLRDPSCTVWPDVTGWTYDPRDFARAPDGEVLDRKLNTRWQRDLVAFMTSGDAAIRTRGATGWSEDSKRVIDSGRVLFRLGRYVVHETRR</sequence>
<evidence type="ECO:0000256" key="5">
    <source>
        <dbReference type="ARBA" id="ARBA00022989"/>
    </source>
</evidence>
<feature type="transmembrane region" description="Helical" evidence="9">
    <location>
        <begin position="245"/>
        <end position="264"/>
    </location>
</feature>
<keyword evidence="11" id="KW-1185">Reference proteome</keyword>
<evidence type="ECO:0000256" key="9">
    <source>
        <dbReference type="SAM" id="Phobius"/>
    </source>
</evidence>
<dbReference type="InterPro" id="IPR018584">
    <property type="entry name" value="GT87"/>
</dbReference>
<proteinExistence type="inferred from homology"/>
<dbReference type="AlphaFoldDB" id="A0A3A1TTH8"/>
<evidence type="ECO:0000256" key="2">
    <source>
        <dbReference type="ARBA" id="ARBA00022475"/>
    </source>
</evidence>
<feature type="region of interest" description="Disordered" evidence="8">
    <location>
        <begin position="1"/>
        <end position="27"/>
    </location>
</feature>
<evidence type="ECO:0000256" key="7">
    <source>
        <dbReference type="ARBA" id="ARBA00024033"/>
    </source>
</evidence>
<feature type="transmembrane region" description="Helical" evidence="9">
    <location>
        <begin position="383"/>
        <end position="401"/>
    </location>
</feature>
<name>A0A3A1TTH8_9MICO</name>
<keyword evidence="3" id="KW-0808">Transferase</keyword>
<dbReference type="GO" id="GO:0005886">
    <property type="term" value="C:plasma membrane"/>
    <property type="evidence" value="ECO:0007669"/>
    <property type="project" value="UniProtKB-SubCell"/>
</dbReference>
<evidence type="ECO:0000256" key="1">
    <source>
        <dbReference type="ARBA" id="ARBA00004651"/>
    </source>
</evidence>
<evidence type="ECO:0000256" key="6">
    <source>
        <dbReference type="ARBA" id="ARBA00023136"/>
    </source>
</evidence>
<feature type="transmembrane region" description="Helical" evidence="9">
    <location>
        <begin position="160"/>
        <end position="179"/>
    </location>
</feature>
<reference evidence="11" key="1">
    <citation type="submission" date="2018-09" db="EMBL/GenBank/DDBJ databases">
        <authorList>
            <person name="Kim I."/>
        </authorList>
    </citation>
    <scope>NUCLEOTIDE SEQUENCE [LARGE SCALE GENOMIC DNA]</scope>
    <source>
        <strain evidence="11">DD4a</strain>
    </source>
</reference>
<feature type="transmembrane region" description="Helical" evidence="9">
    <location>
        <begin position="107"/>
        <end position="125"/>
    </location>
</feature>
<comment type="subcellular location">
    <subcellularLocation>
        <location evidence="1">Cell membrane</location>
        <topology evidence="1">Multi-pass membrane protein</topology>
    </subcellularLocation>
</comment>
<feature type="transmembrane region" description="Helical" evidence="9">
    <location>
        <begin position="186"/>
        <end position="205"/>
    </location>
</feature>
<evidence type="ECO:0000256" key="4">
    <source>
        <dbReference type="ARBA" id="ARBA00022692"/>
    </source>
</evidence>
<organism evidence="10 11">
    <name type="scientific">Amnibacterium setariae</name>
    <dbReference type="NCBI Taxonomy" id="2306585"/>
    <lineage>
        <taxon>Bacteria</taxon>
        <taxon>Bacillati</taxon>
        <taxon>Actinomycetota</taxon>
        <taxon>Actinomycetes</taxon>
        <taxon>Micrococcales</taxon>
        <taxon>Microbacteriaceae</taxon>
        <taxon>Amnibacterium</taxon>
    </lineage>
</organism>
<dbReference type="EMBL" id="QXTG01000003">
    <property type="protein sequence ID" value="RIX26582.1"/>
    <property type="molecule type" value="Genomic_DNA"/>
</dbReference>
<dbReference type="Proteomes" id="UP000265742">
    <property type="component" value="Unassembled WGS sequence"/>
</dbReference>
<comment type="caution">
    <text evidence="10">The sequence shown here is derived from an EMBL/GenBank/DDBJ whole genome shotgun (WGS) entry which is preliminary data.</text>
</comment>
<accession>A0A3A1TTH8</accession>
<feature type="compositionally biased region" description="Low complexity" evidence="8">
    <location>
        <begin position="1"/>
        <end position="15"/>
    </location>
</feature>
<dbReference type="Pfam" id="PF09594">
    <property type="entry name" value="GT87"/>
    <property type="match status" value="1"/>
</dbReference>
<keyword evidence="5 9" id="KW-1133">Transmembrane helix</keyword>
<evidence type="ECO:0000256" key="3">
    <source>
        <dbReference type="ARBA" id="ARBA00022679"/>
    </source>
</evidence>
<keyword evidence="4 9" id="KW-0812">Transmembrane</keyword>
<feature type="transmembrane region" description="Helical" evidence="9">
    <location>
        <begin position="304"/>
        <end position="327"/>
    </location>
</feature>
<comment type="similarity">
    <text evidence="7">Belongs to the glycosyltransferase 87 family.</text>
</comment>
<keyword evidence="2" id="KW-1003">Cell membrane</keyword>